<dbReference type="EMBL" id="CP027750">
    <property type="protein sequence ID" value="AZE28949.1"/>
    <property type="molecule type" value="Genomic_DNA"/>
</dbReference>
<dbReference type="Proteomes" id="UP000280455">
    <property type="component" value="Chromosome"/>
</dbReference>
<evidence type="ECO:0000313" key="2">
    <source>
        <dbReference type="Proteomes" id="UP000280455"/>
    </source>
</evidence>
<proteinExistence type="predicted"/>
<accession>A0AAD0ZHA6</accession>
<name>A0AAD0ZHA6_9PSED</name>
<gene>
    <name evidence="1" type="ORF">C4K07_2164</name>
</gene>
<reference evidence="1 2" key="1">
    <citation type="submission" date="2018-03" db="EMBL/GenBank/DDBJ databases">
        <title>Diversity of phytobeneficial traits revealed by whole-genome analysis of worldwide-isolated phenazine-producing Pseudomonas spp.</title>
        <authorList>
            <person name="Biessy A."/>
            <person name="Novinscak A."/>
            <person name="Blom J."/>
            <person name="Leger G."/>
            <person name="Thomashow L.S."/>
            <person name="Cazorla F.M."/>
            <person name="Josic D."/>
            <person name="Filion M."/>
        </authorList>
    </citation>
    <scope>NUCLEOTIDE SEQUENCE [LARGE SCALE GENOMIC DNA]</scope>
    <source>
        <strain evidence="1 2">ChPhzS24</strain>
    </source>
</reference>
<dbReference type="AlphaFoldDB" id="A0AAD0ZHA6"/>
<evidence type="ECO:0000313" key="1">
    <source>
        <dbReference type="EMBL" id="AZE28949.1"/>
    </source>
</evidence>
<sequence>MYQERLYKNRIAARYEFIESLPGCPDAGRTLGDAPQTLML</sequence>
<organism evidence="1 2">
    <name type="scientific">Pseudomonas chlororaphis subsp. aureofaciens</name>
    <dbReference type="NCBI Taxonomy" id="587851"/>
    <lineage>
        <taxon>Bacteria</taxon>
        <taxon>Pseudomonadati</taxon>
        <taxon>Pseudomonadota</taxon>
        <taxon>Gammaproteobacteria</taxon>
        <taxon>Pseudomonadales</taxon>
        <taxon>Pseudomonadaceae</taxon>
        <taxon>Pseudomonas</taxon>
    </lineage>
</organism>
<protein>
    <submittedName>
        <fullName evidence="1">Uncharacterized protein</fullName>
    </submittedName>
</protein>